<accession>A0AAJ1BA84</accession>
<dbReference type="InterPro" id="IPR000835">
    <property type="entry name" value="HTH_MarR-typ"/>
</dbReference>
<proteinExistence type="predicted"/>
<dbReference type="RefSeq" id="WP_024058481.1">
    <property type="nucleotide sequence ID" value="NZ_CBCTPO010000009.1"/>
</dbReference>
<evidence type="ECO:0000256" key="2">
    <source>
        <dbReference type="ARBA" id="ARBA00023125"/>
    </source>
</evidence>
<dbReference type="Pfam" id="PF12802">
    <property type="entry name" value="MarR_2"/>
    <property type="match status" value="1"/>
</dbReference>
<protein>
    <submittedName>
        <fullName evidence="5">MarR family transcriptional regulator</fullName>
    </submittedName>
</protein>
<dbReference type="InterPro" id="IPR036390">
    <property type="entry name" value="WH_DNA-bd_sf"/>
</dbReference>
<evidence type="ECO:0000259" key="4">
    <source>
        <dbReference type="PROSITE" id="PS50995"/>
    </source>
</evidence>
<keyword evidence="3" id="KW-0804">Transcription</keyword>
<dbReference type="InterPro" id="IPR036388">
    <property type="entry name" value="WH-like_DNA-bd_sf"/>
</dbReference>
<dbReference type="SMART" id="SM00347">
    <property type="entry name" value="HTH_MARR"/>
    <property type="match status" value="1"/>
</dbReference>
<evidence type="ECO:0000313" key="6">
    <source>
        <dbReference type="Proteomes" id="UP001200537"/>
    </source>
</evidence>
<dbReference type="PANTHER" id="PTHR42756:SF1">
    <property type="entry name" value="TRANSCRIPTIONAL REPRESSOR OF EMRAB OPERON"/>
    <property type="match status" value="1"/>
</dbReference>
<comment type="caution">
    <text evidence="5">The sequence shown here is derived from an EMBL/GenBank/DDBJ whole genome shotgun (WGS) entry which is preliminary data.</text>
</comment>
<dbReference type="PROSITE" id="PS50995">
    <property type="entry name" value="HTH_MARR_2"/>
    <property type="match status" value="1"/>
</dbReference>
<dbReference type="Gene3D" id="1.10.10.10">
    <property type="entry name" value="Winged helix-like DNA-binding domain superfamily/Winged helix DNA-binding domain"/>
    <property type="match status" value="1"/>
</dbReference>
<feature type="domain" description="HTH marR-type" evidence="4">
    <location>
        <begin position="32"/>
        <end position="167"/>
    </location>
</feature>
<dbReference type="SUPFAM" id="SSF46785">
    <property type="entry name" value="Winged helix' DNA-binding domain"/>
    <property type="match status" value="1"/>
</dbReference>
<dbReference type="AlphaFoldDB" id="A0AAJ1BA84"/>
<sequence length="178" mass="20196">MISQNNSSDATDEVDRIVLAWQIERPDLDVSPMEVYSRVARLARHLDLARKEAFNTQGMEPWEFDVLSVLRRAAAPYSLTPGTLLQELLVSSGTMTNRIDRLEKKGLVKRTPSPHDRRAVLVTLTEEGVTRVDSALKELLQRESELVAPLDEDERKELSGLLRRLLLPFEGTPVRPLR</sequence>
<dbReference type="GO" id="GO:0003677">
    <property type="term" value="F:DNA binding"/>
    <property type="evidence" value="ECO:0007669"/>
    <property type="project" value="UniProtKB-KW"/>
</dbReference>
<keyword evidence="1" id="KW-0805">Transcription regulation</keyword>
<keyword evidence="2" id="KW-0238">DNA-binding</keyword>
<dbReference type="EMBL" id="JAKNHJ010000001">
    <property type="protein sequence ID" value="MCG4616901.1"/>
    <property type="molecule type" value="Genomic_DNA"/>
</dbReference>
<dbReference type="PROSITE" id="PS01117">
    <property type="entry name" value="HTH_MARR_1"/>
    <property type="match status" value="1"/>
</dbReference>
<reference evidence="5" key="1">
    <citation type="submission" date="2022-01" db="EMBL/GenBank/DDBJ databases">
        <title>Collection of gut derived symbiotic bacterial strains cultured from healthy donors.</title>
        <authorList>
            <person name="Lin H."/>
            <person name="Kohout C."/>
            <person name="Waligurski E."/>
            <person name="Pamer E.G."/>
        </authorList>
    </citation>
    <scope>NUCLEOTIDE SEQUENCE</scope>
    <source>
        <strain evidence="5">DFI.7.46</strain>
    </source>
</reference>
<name>A0AAJ1BA84_9ACTO</name>
<dbReference type="Proteomes" id="UP001200537">
    <property type="component" value="Unassembled WGS sequence"/>
</dbReference>
<dbReference type="GO" id="GO:0003700">
    <property type="term" value="F:DNA-binding transcription factor activity"/>
    <property type="evidence" value="ECO:0007669"/>
    <property type="project" value="InterPro"/>
</dbReference>
<evidence type="ECO:0000256" key="3">
    <source>
        <dbReference type="ARBA" id="ARBA00023163"/>
    </source>
</evidence>
<dbReference type="PANTHER" id="PTHR42756">
    <property type="entry name" value="TRANSCRIPTIONAL REGULATOR, MARR"/>
    <property type="match status" value="1"/>
</dbReference>
<organism evidence="5 6">
    <name type="scientific">Varibaculum cambriense</name>
    <dbReference type="NCBI Taxonomy" id="184870"/>
    <lineage>
        <taxon>Bacteria</taxon>
        <taxon>Bacillati</taxon>
        <taxon>Actinomycetota</taxon>
        <taxon>Actinomycetes</taxon>
        <taxon>Actinomycetales</taxon>
        <taxon>Actinomycetaceae</taxon>
        <taxon>Varibaculum</taxon>
    </lineage>
</organism>
<dbReference type="PRINTS" id="PR00598">
    <property type="entry name" value="HTHMARR"/>
</dbReference>
<dbReference type="InterPro" id="IPR023187">
    <property type="entry name" value="Tscrpt_reg_MarR-type_CS"/>
</dbReference>
<evidence type="ECO:0000313" key="5">
    <source>
        <dbReference type="EMBL" id="MCG4616901.1"/>
    </source>
</evidence>
<evidence type="ECO:0000256" key="1">
    <source>
        <dbReference type="ARBA" id="ARBA00023015"/>
    </source>
</evidence>
<gene>
    <name evidence="5" type="ORF">L0M99_00115</name>
</gene>